<dbReference type="EMBL" id="JAOPHQ010000320">
    <property type="protein sequence ID" value="KAK0154910.1"/>
    <property type="molecule type" value="Genomic_DNA"/>
</dbReference>
<comment type="caution">
    <text evidence="2">The sequence shown here is derived from an EMBL/GenBank/DDBJ whole genome shotgun (WGS) entry which is preliminary data.</text>
</comment>
<feature type="region of interest" description="Disordered" evidence="1">
    <location>
        <begin position="1"/>
        <end position="108"/>
    </location>
</feature>
<feature type="region of interest" description="Disordered" evidence="1">
    <location>
        <begin position="359"/>
        <end position="385"/>
    </location>
</feature>
<feature type="compositionally biased region" description="Basic and acidic residues" evidence="1">
    <location>
        <begin position="478"/>
        <end position="490"/>
    </location>
</feature>
<evidence type="ECO:0000313" key="3">
    <source>
        <dbReference type="Proteomes" id="UP001174136"/>
    </source>
</evidence>
<feature type="compositionally biased region" description="Pro residues" evidence="1">
    <location>
        <begin position="21"/>
        <end position="33"/>
    </location>
</feature>
<name>A0AA47PAT6_MERPO</name>
<gene>
    <name evidence="2" type="primary">rnf169</name>
    <name evidence="2" type="ORF">N1851_002770</name>
</gene>
<dbReference type="Proteomes" id="UP001174136">
    <property type="component" value="Unassembled WGS sequence"/>
</dbReference>
<protein>
    <submittedName>
        <fullName evidence="2">E3 ubiquitin-protein ligase RNF169</fullName>
    </submittedName>
</protein>
<feature type="compositionally biased region" description="Basic and acidic residues" evidence="1">
    <location>
        <begin position="89"/>
        <end position="108"/>
    </location>
</feature>
<feature type="compositionally biased region" description="Basic residues" evidence="1">
    <location>
        <begin position="554"/>
        <end position="570"/>
    </location>
</feature>
<dbReference type="AlphaFoldDB" id="A0AA47PAT6"/>
<feature type="compositionally biased region" description="Basic residues" evidence="1">
    <location>
        <begin position="66"/>
        <end position="76"/>
    </location>
</feature>
<evidence type="ECO:0000313" key="2">
    <source>
        <dbReference type="EMBL" id="KAK0154910.1"/>
    </source>
</evidence>
<feature type="compositionally biased region" description="Low complexity" evidence="1">
    <location>
        <begin position="183"/>
        <end position="195"/>
    </location>
</feature>
<reference evidence="2" key="1">
    <citation type="journal article" date="2023" name="Front. Mar. Sci.">
        <title>A new Merluccius polli reference genome to investigate the effects of global change in West African waters.</title>
        <authorList>
            <person name="Mateo J.L."/>
            <person name="Blanco-Fernandez C."/>
            <person name="Garcia-Vazquez E."/>
            <person name="Machado-Schiaffino G."/>
        </authorList>
    </citation>
    <scope>NUCLEOTIDE SEQUENCE</scope>
    <source>
        <strain evidence="2">C29</strain>
        <tissue evidence="2">Fin</tissue>
    </source>
</reference>
<evidence type="ECO:0000256" key="1">
    <source>
        <dbReference type="SAM" id="MobiDB-lite"/>
    </source>
</evidence>
<feature type="region of interest" description="Disordered" evidence="1">
    <location>
        <begin position="525"/>
        <end position="570"/>
    </location>
</feature>
<feature type="compositionally biased region" description="Polar residues" evidence="1">
    <location>
        <begin position="438"/>
        <end position="451"/>
    </location>
</feature>
<feature type="compositionally biased region" description="Basic residues" evidence="1">
    <location>
        <begin position="467"/>
        <end position="477"/>
    </location>
</feature>
<feature type="region of interest" description="Disordered" evidence="1">
    <location>
        <begin position="431"/>
        <end position="491"/>
    </location>
</feature>
<sequence>MAAAVSAQRPAEAEEPRPGGGGPPQPPPPPQPPLRLRSASNPQPRAPEAEARCGPPCCCCFQRPRSCPRCRPRGSGRRPGGEAAGPADPEPRDPEPRDPGGRRSCCPERCRNRLDRRTCDSRKDSSIPVPQGSWCGGGFSDPLSKVKVKTVLSDSENEEPVGKRTRNVSFRKTPSAFREYDESSSLHSASQRSQSCTASVEGGGKRRFLPQSSMMNVVSLKCSLLADAGARHSFAAGILLSSENSPAVSFPISTDRRLAWRGLMTSFPPPARPERSISPESNDSISEELNHFKPIVCSPCTPPKRLADGRLMEPTIVKSTPRNLLHGLQSPTSYQASPAVLLKWRQIELDRQSLKVTSKSTLTGSPFGPELQTGAREEELTTKARPSAEGAFTLRTRRRVFGPVGEADGFKKTAKVCVPAQRYNGKGFGAADAAHCSGSLSGPSNTRTPRTPLSKELPGAQTQNHPTSRKGKHSQKTKHLENHKQGDVKRARVLLQRSPGTPFPRESPFPRVSQDLKGRVLALKRHTPLTSENQPVGKSRAPRYLLRSGVVKQSQRRQSPRKPKRLTRKY</sequence>
<accession>A0AA47PAT6</accession>
<proteinExistence type="predicted"/>
<keyword evidence="3" id="KW-1185">Reference proteome</keyword>
<feature type="region of interest" description="Disordered" evidence="1">
    <location>
        <begin position="182"/>
        <end position="204"/>
    </location>
</feature>
<organism evidence="2 3">
    <name type="scientific">Merluccius polli</name>
    <name type="common">Benguela hake</name>
    <name type="synonym">Merluccius cadenati</name>
    <dbReference type="NCBI Taxonomy" id="89951"/>
    <lineage>
        <taxon>Eukaryota</taxon>
        <taxon>Metazoa</taxon>
        <taxon>Chordata</taxon>
        <taxon>Craniata</taxon>
        <taxon>Vertebrata</taxon>
        <taxon>Euteleostomi</taxon>
        <taxon>Actinopterygii</taxon>
        <taxon>Neopterygii</taxon>
        <taxon>Teleostei</taxon>
        <taxon>Neoteleostei</taxon>
        <taxon>Acanthomorphata</taxon>
        <taxon>Zeiogadaria</taxon>
        <taxon>Gadariae</taxon>
        <taxon>Gadiformes</taxon>
        <taxon>Gadoidei</taxon>
        <taxon>Merlucciidae</taxon>
        <taxon>Merluccius</taxon>
    </lineage>
</organism>